<dbReference type="InterPro" id="IPR025501">
    <property type="entry name" value="MinD_FleN"/>
</dbReference>
<name>A0A1I3F4G0_SELRU</name>
<evidence type="ECO:0000313" key="5">
    <source>
        <dbReference type="Proteomes" id="UP000183639"/>
    </source>
</evidence>
<accession>A0A1I3F4G0</accession>
<dbReference type="AlphaFoldDB" id="A0A1I3F4G0"/>
<dbReference type="GO" id="GO:0051782">
    <property type="term" value="P:negative regulation of cell division"/>
    <property type="evidence" value="ECO:0007669"/>
    <property type="project" value="TreeGrafter"/>
</dbReference>
<keyword evidence="1" id="KW-0547">Nucleotide-binding</keyword>
<dbReference type="GO" id="GO:0016887">
    <property type="term" value="F:ATP hydrolysis activity"/>
    <property type="evidence" value="ECO:0007669"/>
    <property type="project" value="TreeGrafter"/>
</dbReference>
<gene>
    <name evidence="4" type="ORF">SAMN04487861_11312</name>
</gene>
<dbReference type="EMBL" id="FOQK01000013">
    <property type="protein sequence ID" value="SFI06040.1"/>
    <property type="molecule type" value="Genomic_DNA"/>
</dbReference>
<reference evidence="4 5" key="1">
    <citation type="submission" date="2016-10" db="EMBL/GenBank/DDBJ databases">
        <authorList>
            <person name="de Groot N.N."/>
        </authorList>
    </citation>
    <scope>NUCLEOTIDE SEQUENCE [LARGE SCALE GENOMIC DNA]</scope>
    <source>
        <strain evidence="4 5">Z108</strain>
    </source>
</reference>
<dbReference type="PANTHER" id="PTHR43384">
    <property type="entry name" value="SEPTUM SITE-DETERMINING PROTEIN MIND HOMOLOG, CHLOROPLASTIC-RELATED"/>
    <property type="match status" value="1"/>
</dbReference>
<evidence type="ECO:0000256" key="2">
    <source>
        <dbReference type="ARBA" id="ARBA00022840"/>
    </source>
</evidence>
<dbReference type="PANTHER" id="PTHR43384:SF4">
    <property type="entry name" value="CELLULOSE BIOSYNTHESIS PROTEIN BCSQ-RELATED"/>
    <property type="match status" value="1"/>
</dbReference>
<proteinExistence type="predicted"/>
<dbReference type="RefSeq" id="WP_075443748.1">
    <property type="nucleotide sequence ID" value="NZ_FOQK01000013.1"/>
</dbReference>
<dbReference type="Pfam" id="PF01656">
    <property type="entry name" value="CbiA"/>
    <property type="match status" value="1"/>
</dbReference>
<dbReference type="GO" id="GO:0009898">
    <property type="term" value="C:cytoplasmic side of plasma membrane"/>
    <property type="evidence" value="ECO:0007669"/>
    <property type="project" value="TreeGrafter"/>
</dbReference>
<dbReference type="InterPro" id="IPR033875">
    <property type="entry name" value="FlhG"/>
</dbReference>
<dbReference type="SUPFAM" id="SSF52540">
    <property type="entry name" value="P-loop containing nucleoside triphosphate hydrolases"/>
    <property type="match status" value="1"/>
</dbReference>
<keyword evidence="4" id="KW-0969">Cilium</keyword>
<dbReference type="OrthoDB" id="9773088at2"/>
<dbReference type="GO" id="GO:0005829">
    <property type="term" value="C:cytosol"/>
    <property type="evidence" value="ECO:0007669"/>
    <property type="project" value="TreeGrafter"/>
</dbReference>
<dbReference type="InterPro" id="IPR027417">
    <property type="entry name" value="P-loop_NTPase"/>
</dbReference>
<evidence type="ECO:0000256" key="1">
    <source>
        <dbReference type="ARBA" id="ARBA00022741"/>
    </source>
</evidence>
<keyword evidence="4" id="KW-0966">Cell projection</keyword>
<dbReference type="CDD" id="cd02038">
    <property type="entry name" value="FlhG-like"/>
    <property type="match status" value="1"/>
</dbReference>
<dbReference type="Gene3D" id="3.40.50.300">
    <property type="entry name" value="P-loop containing nucleotide triphosphate hydrolases"/>
    <property type="match status" value="1"/>
</dbReference>
<evidence type="ECO:0000259" key="3">
    <source>
        <dbReference type="Pfam" id="PF01656"/>
    </source>
</evidence>
<evidence type="ECO:0000313" key="4">
    <source>
        <dbReference type="EMBL" id="SFI06040.1"/>
    </source>
</evidence>
<keyword evidence="4" id="KW-0282">Flagellum</keyword>
<protein>
    <submittedName>
        <fullName evidence="4">Flagellar biosynthesis protein FlhG</fullName>
    </submittedName>
</protein>
<dbReference type="GO" id="GO:0005524">
    <property type="term" value="F:ATP binding"/>
    <property type="evidence" value="ECO:0007669"/>
    <property type="project" value="UniProtKB-KW"/>
</dbReference>
<dbReference type="PIRSF" id="PIRSF003092">
    <property type="entry name" value="MinD"/>
    <property type="match status" value="1"/>
</dbReference>
<organism evidence="4 5">
    <name type="scientific">Selenomonas ruminantium</name>
    <dbReference type="NCBI Taxonomy" id="971"/>
    <lineage>
        <taxon>Bacteria</taxon>
        <taxon>Bacillati</taxon>
        <taxon>Bacillota</taxon>
        <taxon>Negativicutes</taxon>
        <taxon>Selenomonadales</taxon>
        <taxon>Selenomonadaceae</taxon>
        <taxon>Selenomonas</taxon>
    </lineage>
</organism>
<keyword evidence="2" id="KW-0067">ATP-binding</keyword>
<dbReference type="Proteomes" id="UP000183639">
    <property type="component" value="Unassembled WGS sequence"/>
</dbReference>
<sequence>MGDQAQRLRQLVGDKTEYPADYSARGAAVMPNARTGLTDARVLAITSGKGGVGKTNLTVNLAIALGMAGQRVLVIDADLGMANVDVVLGSMSRKHLLNLLEDGTELQDVIMQGPYGVNYISGGSGIEKAAEFTLEERQRLMQKLAGCAAVADIILVDTGAGLGKNVMDFILAADEVLLVTTPEPTALTDAYAVMKAYSMYASYQNIRLVVNRVYDEAESREVVAKLQQTSERFLNMPIDCLGYIFEDTAVMRSVRKQTPFLVAHPGSTAARCVQAMTNSVLYGSKMKVTQGWRGFLRQIFSFSR</sequence>
<dbReference type="InterPro" id="IPR050625">
    <property type="entry name" value="ParA/MinD_ATPase"/>
</dbReference>
<dbReference type="InterPro" id="IPR002586">
    <property type="entry name" value="CobQ/CobB/MinD/ParA_Nub-bd_dom"/>
</dbReference>
<feature type="domain" description="CobQ/CobB/MinD/ParA nucleotide binding" evidence="3">
    <location>
        <begin position="43"/>
        <end position="259"/>
    </location>
</feature>